<dbReference type="Proteomes" id="UP001262410">
    <property type="component" value="Unassembled WGS sequence"/>
</dbReference>
<keyword evidence="3 6" id="KW-0238">DNA-binding</keyword>
<evidence type="ECO:0000313" key="7">
    <source>
        <dbReference type="Proteomes" id="UP001262410"/>
    </source>
</evidence>
<evidence type="ECO:0000259" key="5">
    <source>
        <dbReference type="PROSITE" id="PS50931"/>
    </source>
</evidence>
<organism evidence="6 7">
    <name type="scientific">Inquilinus ginsengisoli</name>
    <dbReference type="NCBI Taxonomy" id="363840"/>
    <lineage>
        <taxon>Bacteria</taxon>
        <taxon>Pseudomonadati</taxon>
        <taxon>Pseudomonadota</taxon>
        <taxon>Alphaproteobacteria</taxon>
        <taxon>Rhodospirillales</taxon>
        <taxon>Rhodospirillaceae</taxon>
        <taxon>Inquilinus</taxon>
    </lineage>
</organism>
<dbReference type="Gene3D" id="3.40.190.290">
    <property type="match status" value="1"/>
</dbReference>
<dbReference type="SUPFAM" id="SSF53850">
    <property type="entry name" value="Periplasmic binding protein-like II"/>
    <property type="match status" value="1"/>
</dbReference>
<dbReference type="PANTHER" id="PTHR30537">
    <property type="entry name" value="HTH-TYPE TRANSCRIPTIONAL REGULATOR"/>
    <property type="match status" value="1"/>
</dbReference>
<dbReference type="SUPFAM" id="SSF46785">
    <property type="entry name" value="Winged helix' DNA-binding domain"/>
    <property type="match status" value="1"/>
</dbReference>
<gene>
    <name evidence="6" type="ORF">E9232_002186</name>
</gene>
<dbReference type="Pfam" id="PF00126">
    <property type="entry name" value="HTH_1"/>
    <property type="match status" value="1"/>
</dbReference>
<proteinExistence type="inferred from homology"/>
<feature type="domain" description="HTH lysR-type" evidence="5">
    <location>
        <begin position="1"/>
        <end position="59"/>
    </location>
</feature>
<dbReference type="InterPro" id="IPR000847">
    <property type="entry name" value="LysR_HTH_N"/>
</dbReference>
<name>A0ABU1JM24_9PROT</name>
<sequence>MDRLTSIGIYVRVAEAGSFAAAADAFGLSATMVANHVRALEDRLGARLIERTTRRHHLTEIGTAYLERCRDVLASAEAADRVAESLRAVPQGTLRVTAPVTWGAHRLVPAIGAYMELYPAVRVELGLNDRLVDLAEEGFDIGIRSGRVGDEGLVARPLAPSRLHAVASPAYLARRGTPLHPAELEGHDLLAFAAWGPGHAWRFSRGAETAAVPVRGRMVCNNGQALLTAVLAGMGVVVQADVLLDPAIADGRLVRLLPDWDLPARAIHLVRRHEPRPSAKLRSFVNFLVERLGDVPLGRGSGSGDAQA</sequence>
<reference evidence="6 7" key="1">
    <citation type="submission" date="2023-07" db="EMBL/GenBank/DDBJ databases">
        <title>Sorghum-associated microbial communities from plants grown in Nebraska, USA.</title>
        <authorList>
            <person name="Schachtman D."/>
        </authorList>
    </citation>
    <scope>NUCLEOTIDE SEQUENCE [LARGE SCALE GENOMIC DNA]</scope>
    <source>
        <strain evidence="6 7">584</strain>
    </source>
</reference>
<dbReference type="RefSeq" id="WP_309793950.1">
    <property type="nucleotide sequence ID" value="NZ_JAVDPW010000003.1"/>
</dbReference>
<dbReference type="EMBL" id="JAVDPW010000003">
    <property type="protein sequence ID" value="MDR6289671.1"/>
    <property type="molecule type" value="Genomic_DNA"/>
</dbReference>
<keyword evidence="2" id="KW-0805">Transcription regulation</keyword>
<keyword evidence="7" id="KW-1185">Reference proteome</keyword>
<evidence type="ECO:0000256" key="2">
    <source>
        <dbReference type="ARBA" id="ARBA00023015"/>
    </source>
</evidence>
<dbReference type="InterPro" id="IPR058163">
    <property type="entry name" value="LysR-type_TF_proteobact-type"/>
</dbReference>
<dbReference type="PROSITE" id="PS50931">
    <property type="entry name" value="HTH_LYSR"/>
    <property type="match status" value="1"/>
</dbReference>
<protein>
    <submittedName>
        <fullName evidence="6">DNA-binding transcriptional LysR family regulator</fullName>
    </submittedName>
</protein>
<dbReference type="GO" id="GO:0003677">
    <property type="term" value="F:DNA binding"/>
    <property type="evidence" value="ECO:0007669"/>
    <property type="project" value="UniProtKB-KW"/>
</dbReference>
<dbReference type="InterPro" id="IPR036388">
    <property type="entry name" value="WH-like_DNA-bd_sf"/>
</dbReference>
<dbReference type="InterPro" id="IPR005119">
    <property type="entry name" value="LysR_subst-bd"/>
</dbReference>
<evidence type="ECO:0000256" key="4">
    <source>
        <dbReference type="ARBA" id="ARBA00023163"/>
    </source>
</evidence>
<evidence type="ECO:0000256" key="1">
    <source>
        <dbReference type="ARBA" id="ARBA00009437"/>
    </source>
</evidence>
<dbReference type="PANTHER" id="PTHR30537:SF5">
    <property type="entry name" value="HTH-TYPE TRANSCRIPTIONAL ACTIVATOR TTDR-RELATED"/>
    <property type="match status" value="1"/>
</dbReference>
<comment type="caution">
    <text evidence="6">The sequence shown here is derived from an EMBL/GenBank/DDBJ whole genome shotgun (WGS) entry which is preliminary data.</text>
</comment>
<comment type="similarity">
    <text evidence="1">Belongs to the LysR transcriptional regulatory family.</text>
</comment>
<evidence type="ECO:0000313" key="6">
    <source>
        <dbReference type="EMBL" id="MDR6289671.1"/>
    </source>
</evidence>
<dbReference type="Gene3D" id="1.10.10.10">
    <property type="entry name" value="Winged helix-like DNA-binding domain superfamily/Winged helix DNA-binding domain"/>
    <property type="match status" value="1"/>
</dbReference>
<evidence type="ECO:0000256" key="3">
    <source>
        <dbReference type="ARBA" id="ARBA00023125"/>
    </source>
</evidence>
<accession>A0ABU1JM24</accession>
<dbReference type="InterPro" id="IPR036390">
    <property type="entry name" value="WH_DNA-bd_sf"/>
</dbReference>
<dbReference type="Pfam" id="PF03466">
    <property type="entry name" value="LysR_substrate"/>
    <property type="match status" value="1"/>
</dbReference>
<keyword evidence="4" id="KW-0804">Transcription</keyword>